<organism evidence="9">
    <name type="scientific">Guillardia theta (strain CCMP2712)</name>
    <name type="common">Cryptophyte</name>
    <dbReference type="NCBI Taxonomy" id="905079"/>
    <lineage>
        <taxon>Eukaryota</taxon>
        <taxon>Cryptophyceae</taxon>
        <taxon>Pyrenomonadales</taxon>
        <taxon>Geminigeraceae</taxon>
        <taxon>Guillardia</taxon>
    </lineage>
</organism>
<dbReference type="InterPro" id="IPR011009">
    <property type="entry name" value="Kinase-like_dom_sf"/>
</dbReference>
<evidence type="ECO:0000256" key="4">
    <source>
        <dbReference type="ARBA" id="ARBA00022777"/>
    </source>
</evidence>
<dbReference type="PROSITE" id="PS51158">
    <property type="entry name" value="ALPHA_KINASE"/>
    <property type="match status" value="1"/>
</dbReference>
<evidence type="ECO:0000313" key="10">
    <source>
        <dbReference type="EnsemblProtists" id="EKX37586"/>
    </source>
</evidence>
<protein>
    <submittedName>
        <fullName evidence="9 10">Uncharacterized protein</fullName>
    </submittedName>
</protein>
<gene>
    <name evidence="9" type="ORF">GUITHDRAFT_116228</name>
</gene>
<dbReference type="InterPro" id="IPR035892">
    <property type="entry name" value="C2_domain_sf"/>
</dbReference>
<dbReference type="InterPro" id="IPR004166">
    <property type="entry name" value="a-kinase_dom"/>
</dbReference>
<keyword evidence="3" id="KW-0547">Nucleotide-binding</keyword>
<dbReference type="SUPFAM" id="SSF49562">
    <property type="entry name" value="C2 domain (Calcium/lipid-binding domain, CaLB)"/>
    <property type="match status" value="1"/>
</dbReference>
<evidence type="ECO:0000256" key="5">
    <source>
        <dbReference type="ARBA" id="ARBA00022840"/>
    </source>
</evidence>
<dbReference type="PaxDb" id="55529-EKX37586"/>
<evidence type="ECO:0000256" key="6">
    <source>
        <dbReference type="SAM" id="MobiDB-lite"/>
    </source>
</evidence>
<feature type="domain" description="Alpha-type protein kinase" evidence="8">
    <location>
        <begin position="61"/>
        <end position="263"/>
    </location>
</feature>
<feature type="domain" description="C2" evidence="7">
    <location>
        <begin position="297"/>
        <end position="413"/>
    </location>
</feature>
<evidence type="ECO:0000313" key="11">
    <source>
        <dbReference type="Proteomes" id="UP000011087"/>
    </source>
</evidence>
<evidence type="ECO:0000259" key="8">
    <source>
        <dbReference type="PROSITE" id="PS51158"/>
    </source>
</evidence>
<dbReference type="CDD" id="cd00030">
    <property type="entry name" value="C2"/>
    <property type="match status" value="1"/>
</dbReference>
<dbReference type="InterPro" id="IPR000008">
    <property type="entry name" value="C2_dom"/>
</dbReference>
<dbReference type="KEGG" id="gtt:GUITHDRAFT_116228"/>
<evidence type="ECO:0000256" key="2">
    <source>
        <dbReference type="ARBA" id="ARBA00022679"/>
    </source>
</evidence>
<reference evidence="9 11" key="1">
    <citation type="journal article" date="2012" name="Nature">
        <title>Algal genomes reveal evolutionary mosaicism and the fate of nucleomorphs.</title>
        <authorList>
            <consortium name="DOE Joint Genome Institute"/>
            <person name="Curtis B.A."/>
            <person name="Tanifuji G."/>
            <person name="Burki F."/>
            <person name="Gruber A."/>
            <person name="Irimia M."/>
            <person name="Maruyama S."/>
            <person name="Arias M.C."/>
            <person name="Ball S.G."/>
            <person name="Gile G.H."/>
            <person name="Hirakawa Y."/>
            <person name="Hopkins J.F."/>
            <person name="Kuo A."/>
            <person name="Rensing S.A."/>
            <person name="Schmutz J."/>
            <person name="Symeonidi A."/>
            <person name="Elias M."/>
            <person name="Eveleigh R.J."/>
            <person name="Herman E.K."/>
            <person name="Klute M.J."/>
            <person name="Nakayama T."/>
            <person name="Obornik M."/>
            <person name="Reyes-Prieto A."/>
            <person name="Armbrust E.V."/>
            <person name="Aves S.J."/>
            <person name="Beiko R.G."/>
            <person name="Coutinho P."/>
            <person name="Dacks J.B."/>
            <person name="Durnford D.G."/>
            <person name="Fast N.M."/>
            <person name="Green B.R."/>
            <person name="Grisdale C.J."/>
            <person name="Hempel F."/>
            <person name="Henrissat B."/>
            <person name="Hoppner M.P."/>
            <person name="Ishida K."/>
            <person name="Kim E."/>
            <person name="Koreny L."/>
            <person name="Kroth P.G."/>
            <person name="Liu Y."/>
            <person name="Malik S.B."/>
            <person name="Maier U.G."/>
            <person name="McRose D."/>
            <person name="Mock T."/>
            <person name="Neilson J.A."/>
            <person name="Onodera N.T."/>
            <person name="Poole A.M."/>
            <person name="Pritham E.J."/>
            <person name="Richards T.A."/>
            <person name="Rocap G."/>
            <person name="Roy S.W."/>
            <person name="Sarai C."/>
            <person name="Schaack S."/>
            <person name="Shirato S."/>
            <person name="Slamovits C.H."/>
            <person name="Spencer D.F."/>
            <person name="Suzuki S."/>
            <person name="Worden A.Z."/>
            <person name="Zauner S."/>
            <person name="Barry K."/>
            <person name="Bell C."/>
            <person name="Bharti A.K."/>
            <person name="Crow J.A."/>
            <person name="Grimwood J."/>
            <person name="Kramer R."/>
            <person name="Lindquist E."/>
            <person name="Lucas S."/>
            <person name="Salamov A."/>
            <person name="McFadden G.I."/>
            <person name="Lane C.E."/>
            <person name="Keeling P.J."/>
            <person name="Gray M.W."/>
            <person name="Grigoriev I.V."/>
            <person name="Archibald J.M."/>
        </authorList>
    </citation>
    <scope>NUCLEOTIDE SEQUENCE</scope>
    <source>
        <strain evidence="9 11">CCMP2712</strain>
    </source>
</reference>
<dbReference type="PANTHER" id="PTHR45992:SF2">
    <property type="entry name" value="EUKARYOTIC ELONGATION FACTOR 2 KINASE"/>
    <property type="match status" value="1"/>
</dbReference>
<dbReference type="STRING" id="905079.L1IMU1"/>
<dbReference type="GO" id="GO:0004674">
    <property type="term" value="F:protein serine/threonine kinase activity"/>
    <property type="evidence" value="ECO:0007669"/>
    <property type="project" value="UniProtKB-KW"/>
</dbReference>
<dbReference type="eggNOG" id="ENOG502QVA3">
    <property type="taxonomic scope" value="Eukaryota"/>
</dbReference>
<dbReference type="GO" id="GO:0005524">
    <property type="term" value="F:ATP binding"/>
    <property type="evidence" value="ECO:0007669"/>
    <property type="project" value="UniProtKB-KW"/>
</dbReference>
<dbReference type="OrthoDB" id="301415at2759"/>
<dbReference type="PANTHER" id="PTHR45992">
    <property type="entry name" value="EUKARYOTIC ELONGATION FACTOR 2 KINASE-RELATED"/>
    <property type="match status" value="1"/>
</dbReference>
<proteinExistence type="predicted"/>
<dbReference type="EnsemblProtists" id="EKX37586">
    <property type="protein sequence ID" value="EKX37586"/>
    <property type="gene ID" value="GUITHDRAFT_116228"/>
</dbReference>
<dbReference type="AlphaFoldDB" id="L1IMU1"/>
<evidence type="ECO:0000259" key="7">
    <source>
        <dbReference type="PROSITE" id="PS50004"/>
    </source>
</evidence>
<dbReference type="HOGENOM" id="CLU_439086_0_0_1"/>
<keyword evidence="11" id="KW-1185">Reference proteome</keyword>
<dbReference type="GO" id="GO:1903013">
    <property type="term" value="P:response to differentiation-inducing factor 1"/>
    <property type="evidence" value="ECO:0007669"/>
    <property type="project" value="TreeGrafter"/>
</dbReference>
<reference evidence="11" key="2">
    <citation type="submission" date="2012-11" db="EMBL/GenBank/DDBJ databases">
        <authorList>
            <person name="Kuo A."/>
            <person name="Curtis B.A."/>
            <person name="Tanifuji G."/>
            <person name="Burki F."/>
            <person name="Gruber A."/>
            <person name="Irimia M."/>
            <person name="Maruyama S."/>
            <person name="Arias M.C."/>
            <person name="Ball S.G."/>
            <person name="Gile G.H."/>
            <person name="Hirakawa Y."/>
            <person name="Hopkins J.F."/>
            <person name="Rensing S.A."/>
            <person name="Schmutz J."/>
            <person name="Symeonidi A."/>
            <person name="Elias M."/>
            <person name="Eveleigh R.J."/>
            <person name="Herman E.K."/>
            <person name="Klute M.J."/>
            <person name="Nakayama T."/>
            <person name="Obornik M."/>
            <person name="Reyes-Prieto A."/>
            <person name="Armbrust E.V."/>
            <person name="Aves S.J."/>
            <person name="Beiko R.G."/>
            <person name="Coutinho P."/>
            <person name="Dacks J.B."/>
            <person name="Durnford D.G."/>
            <person name="Fast N.M."/>
            <person name="Green B.R."/>
            <person name="Grisdale C."/>
            <person name="Hempe F."/>
            <person name="Henrissat B."/>
            <person name="Hoppner M.P."/>
            <person name="Ishida K.-I."/>
            <person name="Kim E."/>
            <person name="Koreny L."/>
            <person name="Kroth P.G."/>
            <person name="Liu Y."/>
            <person name="Malik S.-B."/>
            <person name="Maier U.G."/>
            <person name="McRose D."/>
            <person name="Mock T."/>
            <person name="Neilson J.A."/>
            <person name="Onodera N.T."/>
            <person name="Poole A.M."/>
            <person name="Pritham E.J."/>
            <person name="Richards T.A."/>
            <person name="Rocap G."/>
            <person name="Roy S.W."/>
            <person name="Sarai C."/>
            <person name="Schaack S."/>
            <person name="Shirato S."/>
            <person name="Slamovits C.H."/>
            <person name="Spencer D.F."/>
            <person name="Suzuki S."/>
            <person name="Worden A.Z."/>
            <person name="Zauner S."/>
            <person name="Barry K."/>
            <person name="Bell C."/>
            <person name="Bharti A.K."/>
            <person name="Crow J.A."/>
            <person name="Grimwood J."/>
            <person name="Kramer R."/>
            <person name="Lindquist E."/>
            <person name="Lucas S."/>
            <person name="Salamov A."/>
            <person name="McFadden G.I."/>
            <person name="Lane C.E."/>
            <person name="Keeling P.J."/>
            <person name="Gray M.W."/>
            <person name="Grigoriev I.V."/>
            <person name="Archibald J.M."/>
        </authorList>
    </citation>
    <scope>NUCLEOTIDE SEQUENCE</scope>
    <source>
        <strain evidence="11">CCMP2712</strain>
    </source>
</reference>
<accession>L1IMU1</accession>
<feature type="region of interest" description="Disordered" evidence="6">
    <location>
        <begin position="439"/>
        <end position="466"/>
    </location>
</feature>
<reference evidence="10" key="3">
    <citation type="submission" date="2015-06" db="UniProtKB">
        <authorList>
            <consortium name="EnsemblProtists"/>
        </authorList>
    </citation>
    <scope>IDENTIFICATION</scope>
</reference>
<dbReference type="Gene3D" id="2.60.40.150">
    <property type="entry name" value="C2 domain"/>
    <property type="match status" value="1"/>
</dbReference>
<dbReference type="CDD" id="cd16968">
    <property type="entry name" value="Alpha_kinase_MHCK_like"/>
    <property type="match status" value="1"/>
</dbReference>
<dbReference type="SMART" id="SM00239">
    <property type="entry name" value="C2"/>
    <property type="match status" value="1"/>
</dbReference>
<dbReference type="SUPFAM" id="SSF56112">
    <property type="entry name" value="Protein kinase-like (PK-like)"/>
    <property type="match status" value="1"/>
</dbReference>
<dbReference type="InterPro" id="IPR051852">
    <property type="entry name" value="Alpha-type_PK"/>
</dbReference>
<evidence type="ECO:0000256" key="1">
    <source>
        <dbReference type="ARBA" id="ARBA00022527"/>
    </source>
</evidence>
<dbReference type="Pfam" id="PF02816">
    <property type="entry name" value="Alpha_kinase"/>
    <property type="match status" value="1"/>
</dbReference>
<dbReference type="EMBL" id="JH993057">
    <property type="protein sequence ID" value="EKX37586.1"/>
    <property type="molecule type" value="Genomic_DNA"/>
</dbReference>
<dbReference type="RefSeq" id="XP_005824566.1">
    <property type="nucleotide sequence ID" value="XM_005824509.1"/>
</dbReference>
<sequence>MIPYGGHVYYQQPLQSPMLAYGGAAVYHQPNNLPANMPCMPVAAKNQDDFMAGTEKAVRKDYDPVAKRWKRSAVVLKIDPVAFAQGSLRRAYKMRDLTLGETDNEFVAKMSINPQENRQTYFDDVAMQMEAKMWAERFNSKTGLHVDFLVAYVAELVERTGRPLIGVEKLVMGNYVKYNNNWDWNDDRRNTPQAFSHFTWEESGKSILVCDLQGVGDLWTDPQIHSRDGKGYGKGNMGMRGIAAFLNNHRCNAICMALKLPMVGKAPKQNNDGTVMPPMKAGMQSGLTNTQFKAKMVQAELKKPKEEGARTDHDRIAIIVLGAGGLNVSETSPDCSVTILCGHRVCETKVIYDNREPVWNEKFQLDLPADGSVNTLEAVLFIREEEDPTMVGFARIEFDKLEDQAGFDERQWPLRAAGGAQVGWLKLKILRFRSKKPAASAPDAALGPPPPPPLPLAGPNKEEGPGNVRDLLQEAQGIKVMVKQGRGFRELEGLPVQVLVRLNQCQAATKAQPGAQLMHWNQKIAFPPGPADEAVRLWVIPDVASPHVRFQGHIPMRSINFDASGHAGNVVVPMKQHQPVAGEVEEVADDMQGLLSDCPCVELEMWIITKPGRKSNAGGTVSC</sequence>
<name>L1IMU1_GUITC</name>
<evidence type="ECO:0000313" key="9">
    <source>
        <dbReference type="EMBL" id="EKX37586.1"/>
    </source>
</evidence>
<dbReference type="GO" id="GO:0031037">
    <property type="term" value="P:myosin II filament disassembly"/>
    <property type="evidence" value="ECO:0007669"/>
    <property type="project" value="TreeGrafter"/>
</dbReference>
<keyword evidence="2" id="KW-0808">Transferase</keyword>
<dbReference type="GeneID" id="17294331"/>
<dbReference type="Gene3D" id="3.30.200.20">
    <property type="entry name" value="Phosphorylase Kinase, domain 1"/>
    <property type="match status" value="2"/>
</dbReference>
<dbReference type="Pfam" id="PF00168">
    <property type="entry name" value="C2"/>
    <property type="match status" value="1"/>
</dbReference>
<keyword evidence="4" id="KW-0418">Kinase</keyword>
<dbReference type="Proteomes" id="UP000011087">
    <property type="component" value="Unassembled WGS sequence"/>
</dbReference>
<feature type="compositionally biased region" description="Pro residues" evidence="6">
    <location>
        <begin position="447"/>
        <end position="456"/>
    </location>
</feature>
<keyword evidence="1" id="KW-0723">Serine/threonine-protein kinase</keyword>
<dbReference type="PROSITE" id="PS50004">
    <property type="entry name" value="C2"/>
    <property type="match status" value="1"/>
</dbReference>
<dbReference type="Gene3D" id="3.20.200.10">
    <property type="entry name" value="MHCK/EF2 kinase"/>
    <property type="match status" value="1"/>
</dbReference>
<evidence type="ECO:0000256" key="3">
    <source>
        <dbReference type="ARBA" id="ARBA00022741"/>
    </source>
</evidence>
<dbReference type="SMART" id="SM00811">
    <property type="entry name" value="Alpha_kinase"/>
    <property type="match status" value="1"/>
</dbReference>
<keyword evidence="5" id="KW-0067">ATP-binding</keyword>